<keyword evidence="4 7" id="KW-0418">Kinase</keyword>
<sequence length="205" mass="23719">IAPEVINNENCTFSPDWWGLGCLIYEMIQGHSPFRKFKEKVRREEVERRVKEDTEEYSNKFSEDTKSICRTNPSERLGWEGDGAAGMKQHPVFKGVNFRRLEANMPDPPFCPDPHTVYFYLDTTDDNFYAQFVTGCVPIPWQNEMIESGCFKDINESGNEENLLLDLEEKICPSISKPKRGFCRLFRIGLPGLWLSEKEGESMKC</sequence>
<dbReference type="InterPro" id="IPR044926">
    <property type="entry name" value="RGS_subdomain_2"/>
</dbReference>
<evidence type="ECO:0000256" key="6">
    <source>
        <dbReference type="PIRSR" id="PIRSR600239-50"/>
    </source>
</evidence>
<dbReference type="EC" id="2.7.11.-" evidence="7"/>
<keyword evidence="2 7" id="KW-0808">Transferase</keyword>
<dbReference type="SUPFAM" id="SSF56112">
    <property type="entry name" value="Protein kinase-like (PK-like)"/>
    <property type="match status" value="1"/>
</dbReference>
<evidence type="ECO:0000313" key="10">
    <source>
        <dbReference type="Proteomes" id="UP000694414"/>
    </source>
</evidence>
<evidence type="ECO:0000259" key="8">
    <source>
        <dbReference type="PROSITE" id="PS50011"/>
    </source>
</evidence>
<dbReference type="PROSITE" id="PS50011">
    <property type="entry name" value="PROTEIN_KINASE_DOM"/>
    <property type="match status" value="1"/>
</dbReference>
<keyword evidence="3 7" id="KW-0547">Nucleotide-binding</keyword>
<evidence type="ECO:0000256" key="7">
    <source>
        <dbReference type="RuleBase" id="RU000308"/>
    </source>
</evidence>
<evidence type="ECO:0000256" key="2">
    <source>
        <dbReference type="ARBA" id="ARBA00022679"/>
    </source>
</evidence>
<keyword evidence="10" id="KW-1185">Reference proteome</keyword>
<evidence type="ECO:0000256" key="5">
    <source>
        <dbReference type="ARBA" id="ARBA00022840"/>
    </source>
</evidence>
<dbReference type="GeneTree" id="ENSGT00940000160151"/>
<keyword evidence="5 7" id="KW-0067">ATP-binding</keyword>
<protein>
    <recommendedName>
        <fullName evidence="7">G protein-coupled receptor kinase</fullName>
        <ecNumber evidence="7">2.7.11.-</ecNumber>
    </recommendedName>
</protein>
<dbReference type="GO" id="GO:0005737">
    <property type="term" value="C:cytoplasm"/>
    <property type="evidence" value="ECO:0007669"/>
    <property type="project" value="TreeGrafter"/>
</dbReference>
<dbReference type="Gene3D" id="1.10.167.10">
    <property type="entry name" value="Regulator of G-protein Signalling 4, domain 2"/>
    <property type="match status" value="1"/>
</dbReference>
<dbReference type="Pfam" id="PF00069">
    <property type="entry name" value="Pkinase"/>
    <property type="match status" value="1"/>
</dbReference>
<accession>A0A8C9AEC1</accession>
<dbReference type="Ensembl" id="ENSPSMT00000035333.1">
    <property type="protein sequence ID" value="ENSPSMP00000030620.1"/>
    <property type="gene ID" value="ENSPSMG00000021263.1"/>
</dbReference>
<dbReference type="PANTHER" id="PTHR24355:SF14">
    <property type="entry name" value="G PROTEIN-COUPLED RECEPTOR KINASE 4"/>
    <property type="match status" value="1"/>
</dbReference>
<dbReference type="InterPro" id="IPR000719">
    <property type="entry name" value="Prot_kinase_dom"/>
</dbReference>
<dbReference type="InterPro" id="IPR000239">
    <property type="entry name" value="GPCR_kinase"/>
</dbReference>
<dbReference type="GO" id="GO:0009966">
    <property type="term" value="P:regulation of signal transduction"/>
    <property type="evidence" value="ECO:0007669"/>
    <property type="project" value="TreeGrafter"/>
</dbReference>
<name>A0A8C9AEC1_PROSS</name>
<feature type="domain" description="Protein kinase" evidence="8">
    <location>
        <begin position="1"/>
        <end position="93"/>
    </location>
</feature>
<evidence type="ECO:0000256" key="4">
    <source>
        <dbReference type="ARBA" id="ARBA00022777"/>
    </source>
</evidence>
<reference evidence="9" key="2">
    <citation type="submission" date="2025-09" db="UniProtKB">
        <authorList>
            <consortium name="Ensembl"/>
        </authorList>
    </citation>
    <scope>IDENTIFICATION</scope>
</reference>
<evidence type="ECO:0000313" key="9">
    <source>
        <dbReference type="Ensembl" id="ENSPSMP00000030620.1"/>
    </source>
</evidence>
<dbReference type="GO" id="GO:0007165">
    <property type="term" value="P:signal transduction"/>
    <property type="evidence" value="ECO:0007669"/>
    <property type="project" value="InterPro"/>
</dbReference>
<keyword evidence="6" id="KW-0488">Methylation</keyword>
<dbReference type="GO" id="GO:0005524">
    <property type="term" value="F:ATP binding"/>
    <property type="evidence" value="ECO:0007669"/>
    <property type="project" value="UniProtKB-KW"/>
</dbReference>
<dbReference type="PANTHER" id="PTHR24355">
    <property type="entry name" value="G PROTEIN-COUPLED RECEPTOR KINASE/RIBOSOMAL PROTEIN S6 KINASE"/>
    <property type="match status" value="1"/>
</dbReference>
<comment type="similarity">
    <text evidence="7">Belongs to the protein kinase superfamily. AGC Ser/Thr protein kinase family. GPRK subfamily.</text>
</comment>
<evidence type="ECO:0000256" key="1">
    <source>
        <dbReference type="ARBA" id="ARBA00022527"/>
    </source>
</evidence>
<feature type="modified residue" description="Cysteine methyl ester" evidence="6">
    <location>
        <position position="183"/>
    </location>
</feature>
<evidence type="ECO:0000256" key="3">
    <source>
        <dbReference type="ARBA" id="ARBA00022741"/>
    </source>
</evidence>
<dbReference type="AlphaFoldDB" id="A0A8C9AEC1"/>
<dbReference type="PRINTS" id="PR00717">
    <property type="entry name" value="GPCRKINASE"/>
</dbReference>
<organism evidence="9 10">
    <name type="scientific">Prolemur simus</name>
    <name type="common">Greater bamboo lemur</name>
    <name type="synonym">Hapalemur simus</name>
    <dbReference type="NCBI Taxonomy" id="1328070"/>
    <lineage>
        <taxon>Eukaryota</taxon>
        <taxon>Metazoa</taxon>
        <taxon>Chordata</taxon>
        <taxon>Craniata</taxon>
        <taxon>Vertebrata</taxon>
        <taxon>Euteleostomi</taxon>
        <taxon>Mammalia</taxon>
        <taxon>Eutheria</taxon>
        <taxon>Euarchontoglires</taxon>
        <taxon>Primates</taxon>
        <taxon>Strepsirrhini</taxon>
        <taxon>Lemuriformes</taxon>
        <taxon>Lemuridae</taxon>
        <taxon>Prolemur</taxon>
    </lineage>
</organism>
<keyword evidence="1 7" id="KW-0723">Serine/threonine-protein kinase</keyword>
<reference evidence="9" key="1">
    <citation type="submission" date="2025-08" db="UniProtKB">
        <authorList>
            <consortium name="Ensembl"/>
        </authorList>
    </citation>
    <scope>IDENTIFICATION</scope>
</reference>
<dbReference type="GO" id="GO:0004703">
    <property type="term" value="F:G protein-coupled receptor kinase activity"/>
    <property type="evidence" value="ECO:0007669"/>
    <property type="project" value="InterPro"/>
</dbReference>
<dbReference type="InterPro" id="IPR011009">
    <property type="entry name" value="Kinase-like_dom_sf"/>
</dbReference>
<proteinExistence type="inferred from homology"/>
<dbReference type="Gene3D" id="1.10.510.10">
    <property type="entry name" value="Transferase(Phosphotransferase) domain 1"/>
    <property type="match status" value="1"/>
</dbReference>
<dbReference type="Proteomes" id="UP000694414">
    <property type="component" value="Unplaced"/>
</dbReference>